<evidence type="ECO:0000313" key="2">
    <source>
        <dbReference type="Proteomes" id="UP000824969"/>
    </source>
</evidence>
<keyword evidence="2" id="KW-1185">Reference proteome</keyword>
<evidence type="ECO:0000313" key="1">
    <source>
        <dbReference type="EMBL" id="BBL69213.1"/>
    </source>
</evidence>
<accession>A0ABN5XKN1</accession>
<proteinExistence type="predicted"/>
<gene>
    <name evidence="1" type="ORF">MchiMG62_23940</name>
</gene>
<dbReference type="Proteomes" id="UP000824969">
    <property type="component" value="Chromosome"/>
</dbReference>
<sequence>MHNNKKSQSGIGSISCTVSPAKGVPGSLPMLFEGRIVYSAALPTETSSNIERRNVRESSLRSSPDLRVLIDVEGV</sequence>
<dbReference type="EMBL" id="AP019781">
    <property type="protein sequence ID" value="BBL69213.1"/>
    <property type="molecule type" value="Genomic_DNA"/>
</dbReference>
<protein>
    <submittedName>
        <fullName evidence="1">Uncharacterized protein</fullName>
    </submittedName>
</protein>
<reference evidence="1 2" key="1">
    <citation type="submission" date="2019-06" db="EMBL/GenBank/DDBJ databases">
        <title>Complete genome sequence of Methanoculleus chikugoensis strain MG62.</title>
        <authorList>
            <person name="Asakawa S."/>
            <person name="Dianou D."/>
        </authorList>
    </citation>
    <scope>NUCLEOTIDE SEQUENCE [LARGE SCALE GENOMIC DNA]</scope>
    <source>
        <strain evidence="1 2">MG62</strain>
    </source>
</reference>
<organism evidence="1 2">
    <name type="scientific">Methanoculleus chikugoensis</name>
    <dbReference type="NCBI Taxonomy" id="118126"/>
    <lineage>
        <taxon>Archaea</taxon>
        <taxon>Methanobacteriati</taxon>
        <taxon>Methanobacteriota</taxon>
        <taxon>Stenosarchaea group</taxon>
        <taxon>Methanomicrobia</taxon>
        <taxon>Methanomicrobiales</taxon>
        <taxon>Methanomicrobiaceae</taxon>
        <taxon>Methanoculleus</taxon>
    </lineage>
</organism>
<name>A0ABN5XKN1_9EURY</name>